<feature type="compositionally biased region" description="Basic and acidic residues" evidence="6">
    <location>
        <begin position="1229"/>
        <end position="1248"/>
    </location>
</feature>
<dbReference type="GO" id="GO:0032934">
    <property type="term" value="F:sterol binding"/>
    <property type="evidence" value="ECO:0007669"/>
    <property type="project" value="TreeGrafter"/>
</dbReference>
<dbReference type="GO" id="GO:0140268">
    <property type="term" value="C:endoplasmic reticulum-plasma membrane contact site"/>
    <property type="evidence" value="ECO:0007669"/>
    <property type="project" value="TreeGrafter"/>
</dbReference>
<dbReference type="GO" id="GO:0005789">
    <property type="term" value="C:endoplasmic reticulum membrane"/>
    <property type="evidence" value="ECO:0007669"/>
    <property type="project" value="TreeGrafter"/>
</dbReference>
<feature type="region of interest" description="Disordered" evidence="6">
    <location>
        <begin position="1"/>
        <end position="394"/>
    </location>
</feature>
<feature type="compositionally biased region" description="Polar residues" evidence="6">
    <location>
        <begin position="187"/>
        <end position="201"/>
    </location>
</feature>
<feature type="region of interest" description="Disordered" evidence="6">
    <location>
        <begin position="859"/>
        <end position="887"/>
    </location>
</feature>
<gene>
    <name evidence="8" type="ORF">EMPG_09346</name>
</gene>
<dbReference type="CDD" id="cd13220">
    <property type="entry name" value="PH-GRAM_GRAMDC"/>
    <property type="match status" value="1"/>
</dbReference>
<dbReference type="EMBL" id="LDEV01003574">
    <property type="protein sequence ID" value="KLJ05637.1"/>
    <property type="molecule type" value="Genomic_DNA"/>
</dbReference>
<evidence type="ECO:0000313" key="8">
    <source>
        <dbReference type="EMBL" id="KLJ05637.1"/>
    </source>
</evidence>
<dbReference type="PANTHER" id="PTHR23319">
    <property type="entry name" value="GRAM DOMAIN CONTAINING 1B, ISOFORM E"/>
    <property type="match status" value="1"/>
</dbReference>
<keyword evidence="5" id="KW-0472">Membrane</keyword>
<feature type="compositionally biased region" description="Polar residues" evidence="6">
    <location>
        <begin position="291"/>
        <end position="300"/>
    </location>
</feature>
<accession>A0A0H1B3Q3</accession>
<feature type="region of interest" description="Disordered" evidence="6">
    <location>
        <begin position="1058"/>
        <end position="1080"/>
    </location>
</feature>
<feature type="domain" description="VASt" evidence="7">
    <location>
        <begin position="889"/>
        <end position="1061"/>
    </location>
</feature>
<feature type="region of interest" description="Disordered" evidence="6">
    <location>
        <begin position="541"/>
        <end position="589"/>
    </location>
</feature>
<keyword evidence="4" id="KW-1133">Transmembrane helix</keyword>
<feature type="region of interest" description="Disordered" evidence="6">
    <location>
        <begin position="423"/>
        <end position="467"/>
    </location>
</feature>
<proteinExistence type="inferred from homology"/>
<dbReference type="SMART" id="SM00568">
    <property type="entry name" value="GRAM"/>
    <property type="match status" value="1"/>
</dbReference>
<protein>
    <recommendedName>
        <fullName evidence="7">VASt domain-containing protein</fullName>
    </recommendedName>
</protein>
<organism evidence="8 9">
    <name type="scientific">Blastomyces silverae</name>
    <dbReference type="NCBI Taxonomy" id="2060906"/>
    <lineage>
        <taxon>Eukaryota</taxon>
        <taxon>Fungi</taxon>
        <taxon>Dikarya</taxon>
        <taxon>Ascomycota</taxon>
        <taxon>Pezizomycotina</taxon>
        <taxon>Eurotiomycetes</taxon>
        <taxon>Eurotiomycetidae</taxon>
        <taxon>Onygenales</taxon>
        <taxon>Ajellomycetaceae</taxon>
        <taxon>Blastomyces</taxon>
    </lineage>
</organism>
<comment type="similarity">
    <text evidence="2">Belongs to the YSP2 family.</text>
</comment>
<feature type="compositionally biased region" description="Gly residues" evidence="6">
    <location>
        <begin position="60"/>
        <end position="70"/>
    </location>
</feature>
<comment type="caution">
    <text evidence="8">The sequence shown here is derived from an EMBL/GenBank/DDBJ whole genome shotgun (WGS) entry which is preliminary data.</text>
</comment>
<evidence type="ECO:0000256" key="3">
    <source>
        <dbReference type="ARBA" id="ARBA00022692"/>
    </source>
</evidence>
<feature type="compositionally biased region" description="Low complexity" evidence="6">
    <location>
        <begin position="301"/>
        <end position="315"/>
    </location>
</feature>
<dbReference type="InterPro" id="IPR031968">
    <property type="entry name" value="VASt"/>
</dbReference>
<evidence type="ECO:0000256" key="6">
    <source>
        <dbReference type="SAM" id="MobiDB-lite"/>
    </source>
</evidence>
<evidence type="ECO:0000259" key="7">
    <source>
        <dbReference type="PROSITE" id="PS51778"/>
    </source>
</evidence>
<feature type="compositionally biased region" description="Basic and acidic residues" evidence="6">
    <location>
        <begin position="456"/>
        <end position="467"/>
    </location>
</feature>
<dbReference type="GO" id="GO:0120015">
    <property type="term" value="F:sterol transfer activity"/>
    <property type="evidence" value="ECO:0007669"/>
    <property type="project" value="TreeGrafter"/>
</dbReference>
<evidence type="ECO:0000256" key="4">
    <source>
        <dbReference type="ARBA" id="ARBA00022989"/>
    </source>
</evidence>
<dbReference type="AlphaFoldDB" id="A0A0H1B3Q3"/>
<dbReference type="GO" id="GO:0032541">
    <property type="term" value="C:cortical endoplasmic reticulum"/>
    <property type="evidence" value="ECO:0007669"/>
    <property type="project" value="TreeGrafter"/>
</dbReference>
<feature type="compositionally biased region" description="Polar residues" evidence="6">
    <location>
        <begin position="331"/>
        <end position="368"/>
    </location>
</feature>
<feature type="compositionally biased region" description="Polar residues" evidence="6">
    <location>
        <begin position="423"/>
        <end position="437"/>
    </location>
</feature>
<feature type="region of interest" description="Disordered" evidence="6">
    <location>
        <begin position="764"/>
        <end position="814"/>
    </location>
</feature>
<name>A0A0H1B3Q3_9EURO</name>
<sequence length="1272" mass="135991">MDGATSEAAPAPSTNGFKKAFTRTNRSKTTLSEFDGSTSGRSAAPSIDSNHESRRPSTSGAGGGGGGGGSSYDSPPTGISKLIPGSRRRRKKKMESENSISQDNGSGTELHRIPNEPEDTPTIGNHSTSTVDTTDRGPSNGSESGRHSSPDLRLSRDSRQPSSSPLIITTTAPSDLAEAASDAKGPSDTSSDSSQYMTRAATTGDMGDYSRSSSTDRKSRNLKEAFSPIPTKKSRSPSPEPEAPKSPATKSGRGLFGSRSRRSSTSAKNSRKPSEEVPPLPSPIPQHIGLLNTSLSTSAKPPNMTSTPMSPPATSIRAPLTTVTPPTPVVSRSQSPALPSTNVVEDSDSALKSHSLPPNTVVSPSGNMISHRRVRSASAAHSPSKLSNSMTAPLTPTVEEAKTASGFFSSMFSAAQNAASNFGNSLNSQARTQSTPESAEPEKPNTGDPSSEEAADSSRDEDAAEKKELAVETLGMGELNFSHLGIDASADGVITTKDGVVFTKTEAASRPRRGTASQRDEISARIEDMRAARAVSMAYEKPADGASASQPVPDQPTADVRSSLPLNGLGRASTGEQTPPGGSIFEGEIGAGIKRSGSVRSRLARRHRGSSGATIGALGAAGLGLGIPGANTSAPRLTGFAVASKKRNRDFHQLFRSVPEDDYLIEDYSCALQREIILAGRIYISEGHICFSSNILGWVTTLVISFDEIMAIEKESTAMVFPNAIAIKTLHARHTFRSLLSREATYDLMVNIWKINHPTLKSSVNGTRIEQGTGDKTEKADESDAASEGPSDEEDEIYDEDEEDEGTNFVDAVDASIASSERSEYIKRISRKASTIPLVGPSSTPQITSKSEAKVPEKGAAASVSSSLPQFPGPATHAPTEFTDPTGRYDKVMKDEIIPAPLGFVYTLVFGPASGAFMSKFLVDYQKVTDLQFEDDKKGLSMDNKTRMCSYTKPLNAPIGPKQTKCISTENLDFLDLEKAVLVTLTTQTPDVPSGNIFCVKTKYLFTWAPNNATRFYMTCAIEWSGKSWLKGPIEKGANDGQTSFGNDLVKALRVGVAPRSRGTTPPKGAGKGVKGKRKGASAAELEVAASGKAASESGRQQAEDWGMLEPLRGPLGPIVNIFKPFWSGNVAAGVITIVLVMVWFRSPPPSRLGPSGVGSPLLSIPERIVAYEELWQREESELWNWLEERVGMDGLAYPVVNPLPSSDKGDKADHSRTEKQRQKQQLMSEKELEARLRNEKMTKREMENAISITQQRLDMLKAVMKRKREDE</sequence>
<feature type="compositionally biased region" description="Polar residues" evidence="6">
    <location>
        <begin position="379"/>
        <end position="394"/>
    </location>
</feature>
<feature type="compositionally biased region" description="Basic and acidic residues" evidence="6">
    <location>
        <begin position="773"/>
        <end position="782"/>
    </location>
</feature>
<feature type="region of interest" description="Disordered" evidence="6">
    <location>
        <begin position="1201"/>
        <end position="1250"/>
    </location>
</feature>
<dbReference type="Pfam" id="PF02893">
    <property type="entry name" value="GRAM"/>
    <property type="match status" value="1"/>
</dbReference>
<dbReference type="GO" id="GO:0005886">
    <property type="term" value="C:plasma membrane"/>
    <property type="evidence" value="ECO:0007669"/>
    <property type="project" value="TreeGrafter"/>
</dbReference>
<evidence type="ECO:0000256" key="2">
    <source>
        <dbReference type="ARBA" id="ARBA00006582"/>
    </source>
</evidence>
<feature type="compositionally biased region" description="Polar residues" evidence="6">
    <location>
        <begin position="122"/>
        <end position="143"/>
    </location>
</feature>
<dbReference type="GO" id="GO:0032366">
    <property type="term" value="P:intracellular sterol transport"/>
    <property type="evidence" value="ECO:0007669"/>
    <property type="project" value="TreeGrafter"/>
</dbReference>
<dbReference type="InterPro" id="IPR011993">
    <property type="entry name" value="PH-like_dom_sf"/>
</dbReference>
<dbReference type="InterPro" id="IPR051482">
    <property type="entry name" value="Cholesterol_transport"/>
</dbReference>
<feature type="compositionally biased region" description="Basic and acidic residues" evidence="6">
    <location>
        <begin position="1208"/>
        <end position="1222"/>
    </location>
</feature>
<dbReference type="STRING" id="2060906.A0A0H1B3Q3"/>
<dbReference type="PANTHER" id="PTHR23319:SF4">
    <property type="entry name" value="GRAM DOMAIN CONTAINING 1B, ISOFORM E"/>
    <property type="match status" value="1"/>
</dbReference>
<dbReference type="GO" id="GO:0005739">
    <property type="term" value="C:mitochondrion"/>
    <property type="evidence" value="ECO:0007669"/>
    <property type="project" value="TreeGrafter"/>
</dbReference>
<dbReference type="OrthoDB" id="2162691at2759"/>
<feature type="compositionally biased region" description="Basic and acidic residues" evidence="6">
    <location>
        <begin position="144"/>
        <end position="159"/>
    </location>
</feature>
<evidence type="ECO:0000256" key="1">
    <source>
        <dbReference type="ARBA" id="ARBA00004167"/>
    </source>
</evidence>
<evidence type="ECO:0000256" key="5">
    <source>
        <dbReference type="ARBA" id="ARBA00023136"/>
    </source>
</evidence>
<dbReference type="InterPro" id="IPR004182">
    <property type="entry name" value="GRAM"/>
</dbReference>
<feature type="compositionally biased region" description="Acidic residues" evidence="6">
    <location>
        <begin position="783"/>
        <end position="806"/>
    </location>
</feature>
<keyword evidence="3" id="KW-0812">Transmembrane</keyword>
<keyword evidence="9" id="KW-1185">Reference proteome</keyword>
<dbReference type="Gene3D" id="2.30.29.30">
    <property type="entry name" value="Pleckstrin-homology domain (PH domain)/Phosphotyrosine-binding domain (PTB)"/>
    <property type="match status" value="1"/>
</dbReference>
<dbReference type="Proteomes" id="UP000053573">
    <property type="component" value="Unassembled WGS sequence"/>
</dbReference>
<feature type="compositionally biased region" description="Polar residues" evidence="6">
    <location>
        <begin position="160"/>
        <end position="173"/>
    </location>
</feature>
<dbReference type="Pfam" id="PF16016">
    <property type="entry name" value="VASt"/>
    <property type="match status" value="1"/>
</dbReference>
<dbReference type="PROSITE" id="PS51778">
    <property type="entry name" value="VAST"/>
    <property type="match status" value="1"/>
</dbReference>
<evidence type="ECO:0000313" key="9">
    <source>
        <dbReference type="Proteomes" id="UP000053573"/>
    </source>
</evidence>
<feature type="compositionally biased region" description="Low complexity" evidence="6">
    <location>
        <begin position="245"/>
        <end position="268"/>
    </location>
</feature>
<feature type="compositionally biased region" description="Polar residues" evidence="6">
    <location>
        <begin position="12"/>
        <end position="41"/>
    </location>
</feature>
<feature type="compositionally biased region" description="Polar residues" evidence="6">
    <location>
        <begin position="97"/>
        <end position="107"/>
    </location>
</feature>
<reference evidence="9" key="1">
    <citation type="journal article" date="2015" name="PLoS Genet.">
        <title>The dynamic genome and transcriptome of the human fungal pathogen Blastomyces and close relative Emmonsia.</title>
        <authorList>
            <person name="Munoz J.F."/>
            <person name="Gauthier G.M."/>
            <person name="Desjardins C.A."/>
            <person name="Gallo J.E."/>
            <person name="Holder J."/>
            <person name="Sullivan T.D."/>
            <person name="Marty A.J."/>
            <person name="Carmen J.C."/>
            <person name="Chen Z."/>
            <person name="Ding L."/>
            <person name="Gujja S."/>
            <person name="Magrini V."/>
            <person name="Misas E."/>
            <person name="Mitreva M."/>
            <person name="Priest M."/>
            <person name="Saif S."/>
            <person name="Whiston E.A."/>
            <person name="Young S."/>
            <person name="Zeng Q."/>
            <person name="Goldman W.E."/>
            <person name="Mardis E.R."/>
            <person name="Taylor J.W."/>
            <person name="McEwen J.G."/>
            <person name="Clay O.K."/>
            <person name="Klein B.S."/>
            <person name="Cuomo C.A."/>
        </authorList>
    </citation>
    <scope>NUCLEOTIDE SEQUENCE [LARGE SCALE GENOMIC DNA]</scope>
    <source>
        <strain evidence="9">UAMH 139</strain>
    </source>
</reference>
<feature type="compositionally biased region" description="Basic and acidic residues" evidence="6">
    <location>
        <begin position="214"/>
        <end position="223"/>
    </location>
</feature>
<comment type="subcellular location">
    <subcellularLocation>
        <location evidence="1">Membrane</location>
        <topology evidence="1">Single-pass membrane protein</topology>
    </subcellularLocation>
</comment>